<gene>
    <name evidence="1" type="ORF">S01H1_08904</name>
</gene>
<comment type="caution">
    <text evidence="1">The sequence shown here is derived from an EMBL/GenBank/DDBJ whole genome shotgun (WGS) entry which is preliminary data.</text>
</comment>
<dbReference type="AlphaFoldDB" id="X0SVR8"/>
<dbReference type="EMBL" id="BARS01004552">
    <property type="protein sequence ID" value="GAF79992.1"/>
    <property type="molecule type" value="Genomic_DNA"/>
</dbReference>
<proteinExistence type="predicted"/>
<organism evidence="1">
    <name type="scientific">marine sediment metagenome</name>
    <dbReference type="NCBI Taxonomy" id="412755"/>
    <lineage>
        <taxon>unclassified sequences</taxon>
        <taxon>metagenomes</taxon>
        <taxon>ecological metagenomes</taxon>
    </lineage>
</organism>
<accession>X0SVR8</accession>
<protein>
    <submittedName>
        <fullName evidence="1">Uncharacterized protein</fullName>
    </submittedName>
</protein>
<name>X0SVR8_9ZZZZ</name>
<sequence length="53" mass="6054">TTDLDEAGQYSKEEAEKICRNRSTDVMYSVAAMIEVSERHVDHQRIPEGESKI</sequence>
<feature type="non-terminal residue" evidence="1">
    <location>
        <position position="1"/>
    </location>
</feature>
<reference evidence="1" key="1">
    <citation type="journal article" date="2014" name="Front. Microbiol.">
        <title>High frequency of phylogenetically diverse reductive dehalogenase-homologous genes in deep subseafloor sedimentary metagenomes.</title>
        <authorList>
            <person name="Kawai M."/>
            <person name="Futagami T."/>
            <person name="Toyoda A."/>
            <person name="Takaki Y."/>
            <person name="Nishi S."/>
            <person name="Hori S."/>
            <person name="Arai W."/>
            <person name="Tsubouchi T."/>
            <person name="Morono Y."/>
            <person name="Uchiyama I."/>
            <person name="Ito T."/>
            <person name="Fujiyama A."/>
            <person name="Inagaki F."/>
            <person name="Takami H."/>
        </authorList>
    </citation>
    <scope>NUCLEOTIDE SEQUENCE</scope>
    <source>
        <strain evidence="1">Expedition CK06-06</strain>
    </source>
</reference>
<evidence type="ECO:0000313" key="1">
    <source>
        <dbReference type="EMBL" id="GAF79992.1"/>
    </source>
</evidence>